<dbReference type="InterPro" id="IPR025568">
    <property type="entry name" value="DUF4334"/>
</dbReference>
<dbReference type="EMBL" id="JAQJZL010000016">
    <property type="protein sequence ID" value="KAJ6022708.1"/>
    <property type="molecule type" value="Genomic_DNA"/>
</dbReference>
<evidence type="ECO:0008006" key="5">
    <source>
        <dbReference type="Google" id="ProtNLM"/>
    </source>
</evidence>
<feature type="domain" description="DUF4334" evidence="2">
    <location>
        <begin position="92"/>
        <end position="147"/>
    </location>
</feature>
<evidence type="ECO:0000259" key="2">
    <source>
        <dbReference type="Pfam" id="PF14232"/>
    </source>
</evidence>
<dbReference type="Proteomes" id="UP001219568">
    <property type="component" value="Unassembled WGS sequence"/>
</dbReference>
<evidence type="ECO:0000313" key="4">
    <source>
        <dbReference type="Proteomes" id="UP001219568"/>
    </source>
</evidence>
<name>A0AAD6HZI8_PENCN</name>
<accession>A0AAD6HZI8</accession>
<comment type="caution">
    <text evidence="3">The sequence shown here is derived from an EMBL/GenBank/DDBJ whole genome shotgun (WGS) entry which is preliminary data.</text>
</comment>
<dbReference type="Pfam" id="PF14231">
    <property type="entry name" value="GXWXG"/>
    <property type="match status" value="1"/>
</dbReference>
<sequence length="148" mass="16988">MSLSPEQHYEQLVTGKNLSGDDVQAAFDNLQPIKPEHFFGTWKGANVNTGHPTEEKLTGMKWAGKTFRSTEDVDPIEVYQENGERVWNPDWGHARLRQIEWKGKVSTAMIYDDVPIIDYFRYVKEDMIAGAMDAKTAPGGTYYFYLYK</sequence>
<dbReference type="Pfam" id="PF14232">
    <property type="entry name" value="DUF4334"/>
    <property type="match status" value="1"/>
</dbReference>
<reference evidence="3" key="1">
    <citation type="journal article" date="2023" name="IMA Fungus">
        <title>Comparative genomic study of the Penicillium genus elucidates a diverse pangenome and 15 lateral gene transfer events.</title>
        <authorList>
            <person name="Petersen C."/>
            <person name="Sorensen T."/>
            <person name="Nielsen M.R."/>
            <person name="Sondergaard T.E."/>
            <person name="Sorensen J.L."/>
            <person name="Fitzpatrick D.A."/>
            <person name="Frisvad J.C."/>
            <person name="Nielsen K.L."/>
        </authorList>
    </citation>
    <scope>NUCLEOTIDE SEQUENCE</scope>
    <source>
        <strain evidence="3">IBT 15450</strain>
    </source>
</reference>
<dbReference type="Gene3D" id="2.40.128.580">
    <property type="entry name" value="GXWXG domain"/>
    <property type="match status" value="1"/>
</dbReference>
<gene>
    <name evidence="3" type="ORF">N7460_013103</name>
</gene>
<evidence type="ECO:0000313" key="3">
    <source>
        <dbReference type="EMBL" id="KAJ6022708.1"/>
    </source>
</evidence>
<reference evidence="3" key="2">
    <citation type="submission" date="2023-01" db="EMBL/GenBank/DDBJ databases">
        <authorList>
            <person name="Petersen C."/>
        </authorList>
    </citation>
    <scope>NUCLEOTIDE SEQUENCE</scope>
    <source>
        <strain evidence="3">IBT 15450</strain>
    </source>
</reference>
<evidence type="ECO:0000259" key="1">
    <source>
        <dbReference type="Pfam" id="PF14231"/>
    </source>
</evidence>
<dbReference type="InterPro" id="IPR025951">
    <property type="entry name" value="GXWXG_dom"/>
</dbReference>
<feature type="domain" description="GXWXG" evidence="1">
    <location>
        <begin position="26"/>
        <end position="83"/>
    </location>
</feature>
<dbReference type="AlphaFoldDB" id="A0AAD6HZI8"/>
<keyword evidence="4" id="KW-1185">Reference proteome</keyword>
<protein>
    <recommendedName>
        <fullName evidence="5">DUF4334 domain-containing protein</fullName>
    </recommendedName>
</protein>
<organism evidence="3 4">
    <name type="scientific">Penicillium canescens</name>
    <dbReference type="NCBI Taxonomy" id="5083"/>
    <lineage>
        <taxon>Eukaryota</taxon>
        <taxon>Fungi</taxon>
        <taxon>Dikarya</taxon>
        <taxon>Ascomycota</taxon>
        <taxon>Pezizomycotina</taxon>
        <taxon>Eurotiomycetes</taxon>
        <taxon>Eurotiomycetidae</taxon>
        <taxon>Eurotiales</taxon>
        <taxon>Aspergillaceae</taxon>
        <taxon>Penicillium</taxon>
    </lineage>
</organism>
<proteinExistence type="predicted"/>